<evidence type="ECO:0000256" key="1">
    <source>
        <dbReference type="SAM" id="MobiDB-lite"/>
    </source>
</evidence>
<feature type="domain" description="RNase III" evidence="2">
    <location>
        <begin position="129"/>
        <end position="277"/>
    </location>
</feature>
<dbReference type="PANTHER" id="PTHR28160:SF1">
    <property type="entry name" value="LARGE RIBOSOMAL SUBUNIT PROTEIN ML57"/>
    <property type="match status" value="1"/>
</dbReference>
<name>A0AA39WBC9_9PEZI</name>
<dbReference type="GO" id="GO:0004525">
    <property type="term" value="F:ribonuclease III activity"/>
    <property type="evidence" value="ECO:0007669"/>
    <property type="project" value="InterPro"/>
</dbReference>
<dbReference type="AlphaFoldDB" id="A0AA39WBC9"/>
<dbReference type="CDD" id="cd00593">
    <property type="entry name" value="RIBOc"/>
    <property type="match status" value="1"/>
</dbReference>
<dbReference type="Pfam" id="PF14622">
    <property type="entry name" value="Ribonucleas_3_3"/>
    <property type="match status" value="1"/>
</dbReference>
<evidence type="ECO:0000259" key="2">
    <source>
        <dbReference type="Pfam" id="PF14622"/>
    </source>
</evidence>
<evidence type="ECO:0000313" key="3">
    <source>
        <dbReference type="EMBL" id="KAK0609595.1"/>
    </source>
</evidence>
<accession>A0AA39WBC9</accession>
<keyword evidence="4" id="KW-1185">Reference proteome</keyword>
<gene>
    <name evidence="3" type="ORF">B0T17DRAFT_594085</name>
</gene>
<dbReference type="GO" id="GO:0032543">
    <property type="term" value="P:mitochondrial translation"/>
    <property type="evidence" value="ECO:0007669"/>
    <property type="project" value="InterPro"/>
</dbReference>
<comment type="caution">
    <text evidence="3">The sequence shown here is derived from an EMBL/GenBank/DDBJ whole genome shotgun (WGS) entry which is preliminary data.</text>
</comment>
<dbReference type="InterPro" id="IPR036389">
    <property type="entry name" value="RNase_III_sf"/>
</dbReference>
<protein>
    <submittedName>
        <fullName evidence="3">Ribonuclease-III-like-domain-containing protein</fullName>
    </submittedName>
</protein>
<sequence length="282" mass="31272">MALNSSRSTLSSACTALRQCRRHASLSISPISISLSSRQLSTTPARCVGEQAPSLEQLSQTPSEKEPTSERSSKPRWSYTPEGMKGPGFSINVVKDPRRKIWVVNEDPAALDVMYQRLLGTEGNRLLPDEIKWLAITHKSFDFGRRGNNTRLGYFGRQVLAVESTRTILVSTINDLNGPIPDSYGRTPFSHPALTNADKLNEVHPQSLIDREKMASVAVDVGLPSVMRWKPRLPENLEGSGIVAVLNTTMFAIFGAIALQHGSEAAQRLFRDRLLSRLQHKR</sequence>
<dbReference type="GO" id="GO:0006396">
    <property type="term" value="P:RNA processing"/>
    <property type="evidence" value="ECO:0007669"/>
    <property type="project" value="InterPro"/>
</dbReference>
<organism evidence="3 4">
    <name type="scientific">Bombardia bombarda</name>
    <dbReference type="NCBI Taxonomy" id="252184"/>
    <lineage>
        <taxon>Eukaryota</taxon>
        <taxon>Fungi</taxon>
        <taxon>Dikarya</taxon>
        <taxon>Ascomycota</taxon>
        <taxon>Pezizomycotina</taxon>
        <taxon>Sordariomycetes</taxon>
        <taxon>Sordariomycetidae</taxon>
        <taxon>Sordariales</taxon>
        <taxon>Lasiosphaeriaceae</taxon>
        <taxon>Bombardia</taxon>
    </lineage>
</organism>
<feature type="compositionally biased region" description="Basic and acidic residues" evidence="1">
    <location>
        <begin position="63"/>
        <end position="73"/>
    </location>
</feature>
<dbReference type="GO" id="GO:0003735">
    <property type="term" value="F:structural constituent of ribosome"/>
    <property type="evidence" value="ECO:0007669"/>
    <property type="project" value="InterPro"/>
</dbReference>
<evidence type="ECO:0000313" key="4">
    <source>
        <dbReference type="Proteomes" id="UP001174934"/>
    </source>
</evidence>
<dbReference type="GO" id="GO:0005762">
    <property type="term" value="C:mitochondrial large ribosomal subunit"/>
    <property type="evidence" value="ECO:0007669"/>
    <property type="project" value="InterPro"/>
</dbReference>
<dbReference type="SUPFAM" id="SSF69065">
    <property type="entry name" value="RNase III domain-like"/>
    <property type="match status" value="1"/>
</dbReference>
<dbReference type="InterPro" id="IPR000999">
    <property type="entry name" value="RNase_III_dom"/>
</dbReference>
<dbReference type="EMBL" id="JAULSR010000013">
    <property type="protein sequence ID" value="KAK0609595.1"/>
    <property type="molecule type" value="Genomic_DNA"/>
</dbReference>
<dbReference type="PANTHER" id="PTHR28160">
    <property type="entry name" value="54S RIBOSOMAL PROTEIN L15, MITOCHONDRIAL"/>
    <property type="match status" value="1"/>
</dbReference>
<proteinExistence type="predicted"/>
<dbReference type="Proteomes" id="UP001174934">
    <property type="component" value="Unassembled WGS sequence"/>
</dbReference>
<dbReference type="Gene3D" id="1.10.1520.10">
    <property type="entry name" value="Ribonuclease III domain"/>
    <property type="match status" value="1"/>
</dbReference>
<feature type="region of interest" description="Disordered" evidence="1">
    <location>
        <begin position="51"/>
        <end position="83"/>
    </location>
</feature>
<dbReference type="FunFam" id="1.10.1520.10:FF:000018">
    <property type="entry name" value="RNase III domain protein"/>
    <property type="match status" value="1"/>
</dbReference>
<dbReference type="InterPro" id="IPR040030">
    <property type="entry name" value="Ribosomal_mL57"/>
</dbReference>
<reference evidence="3" key="1">
    <citation type="submission" date="2023-06" db="EMBL/GenBank/DDBJ databases">
        <title>Genome-scale phylogeny and comparative genomics of the fungal order Sordariales.</title>
        <authorList>
            <consortium name="Lawrence Berkeley National Laboratory"/>
            <person name="Hensen N."/>
            <person name="Bonometti L."/>
            <person name="Westerberg I."/>
            <person name="Brannstrom I.O."/>
            <person name="Guillou S."/>
            <person name="Cros-Aarteil S."/>
            <person name="Calhoun S."/>
            <person name="Haridas S."/>
            <person name="Kuo A."/>
            <person name="Mondo S."/>
            <person name="Pangilinan J."/>
            <person name="Riley R."/>
            <person name="LaButti K."/>
            <person name="Andreopoulos B."/>
            <person name="Lipzen A."/>
            <person name="Chen C."/>
            <person name="Yanf M."/>
            <person name="Daum C."/>
            <person name="Ng V."/>
            <person name="Clum A."/>
            <person name="Steindorff A."/>
            <person name="Ohm R."/>
            <person name="Martin F."/>
            <person name="Silar P."/>
            <person name="Natvig D."/>
            <person name="Lalanne C."/>
            <person name="Gautier V."/>
            <person name="Ament-velasquez S.L."/>
            <person name="Kruys A."/>
            <person name="Hutchinson M.I."/>
            <person name="Powell A.J."/>
            <person name="Barry K."/>
            <person name="Miller A.N."/>
            <person name="Grigoriev I.V."/>
            <person name="Debuchy R."/>
            <person name="Gladieux P."/>
            <person name="Thoren M.H."/>
            <person name="Johannesson H."/>
        </authorList>
    </citation>
    <scope>NUCLEOTIDE SEQUENCE</scope>
    <source>
        <strain evidence="3">SMH3391-2</strain>
    </source>
</reference>